<feature type="compositionally biased region" description="Basic and acidic residues" evidence="1">
    <location>
        <begin position="265"/>
        <end position="288"/>
    </location>
</feature>
<evidence type="ECO:0008006" key="3">
    <source>
        <dbReference type="Google" id="ProtNLM"/>
    </source>
</evidence>
<feature type="compositionally biased region" description="Basic and acidic residues" evidence="1">
    <location>
        <begin position="214"/>
        <end position="241"/>
    </location>
</feature>
<feature type="region of interest" description="Disordered" evidence="1">
    <location>
        <begin position="188"/>
        <end position="400"/>
    </location>
</feature>
<evidence type="ECO:0000256" key="1">
    <source>
        <dbReference type="SAM" id="MobiDB-lite"/>
    </source>
</evidence>
<organism evidence="2">
    <name type="scientific">Streptomyces sp. SID12501</name>
    <dbReference type="NCBI Taxonomy" id="2706042"/>
    <lineage>
        <taxon>Bacteria</taxon>
        <taxon>Bacillati</taxon>
        <taxon>Actinomycetota</taxon>
        <taxon>Actinomycetes</taxon>
        <taxon>Kitasatosporales</taxon>
        <taxon>Streptomycetaceae</taxon>
        <taxon>Streptomyces</taxon>
    </lineage>
</organism>
<feature type="compositionally biased region" description="Basic and acidic residues" evidence="1">
    <location>
        <begin position="295"/>
        <end position="309"/>
    </location>
</feature>
<feature type="compositionally biased region" description="Low complexity" evidence="1">
    <location>
        <begin position="385"/>
        <end position="400"/>
    </location>
</feature>
<comment type="caution">
    <text evidence="2">The sequence shown here is derived from an EMBL/GenBank/DDBJ whole genome shotgun (WGS) entry which is preliminary data.</text>
</comment>
<dbReference type="AlphaFoldDB" id="A0A6B3BZN9"/>
<proteinExistence type="predicted"/>
<name>A0A6B3BZN9_9ACTN</name>
<sequence>MAVEQLPGQVREFARYLNGLLARLDQGAGWCGVFWERDPDGMRACLEGREVPPWDVVEALLQDLATGFGPGAVGPEGEQARALHQASLAAFDARTGARDTLGDRLDVMLREQKYAAERLVELGRSLGSAATHEEAEGLRLDLAWAHDDHERASARCIELRYRLDQLARRTMSRAPFQRRDRDDEADVFVGRGHNAPHPADAHDGDPVTLPGQRTDTDERRPDNDTAVWYDERGARRQRSDVRPTAGYENVPSSRQQAPDGSGPARHGDDRHGDDRGPGGPRSDGDLRPWRGHIRRSGEADDHDDPRPADAPEPAAESTAPRLPADWYGPSAPEPASADPGPAPKQRSKRRARGGARFAGMTDDADTGATPVVDPTPAPAMPAPAAPSRRNPRGARFAGAAAAAKPAVPVREALDDDARHDTIDAVRSLVRLRGEGRSGEAHALLVEASQWPAARFPLLAAELNRAGLGADWATLLWEAASLPADRLVAAADALVAAGRAIDGQQILRQGIVRPAQEVGEAVLRLAEEGRQREVRALLDAYVRVRTPEEAARSVAADPQRLVPLLLEAARGASEDRYWDLVHALRVAGHSA</sequence>
<gene>
    <name evidence="2" type="ORF">G3I71_29715</name>
</gene>
<protein>
    <recommendedName>
        <fullName evidence="3">UL36 very large tegument protein</fullName>
    </recommendedName>
</protein>
<reference evidence="2" key="1">
    <citation type="submission" date="2020-01" db="EMBL/GenBank/DDBJ databases">
        <title>Insect and environment-associated Actinomycetes.</title>
        <authorList>
            <person name="Currrie C."/>
            <person name="Chevrette M."/>
            <person name="Carlson C."/>
            <person name="Stubbendieck R."/>
            <person name="Wendt-Pienkowski E."/>
        </authorList>
    </citation>
    <scope>NUCLEOTIDE SEQUENCE</scope>
    <source>
        <strain evidence="2">SID12501</strain>
    </source>
</reference>
<accession>A0A6B3BZN9</accession>
<evidence type="ECO:0000313" key="2">
    <source>
        <dbReference type="EMBL" id="NEC89891.1"/>
    </source>
</evidence>
<dbReference type="RefSeq" id="WP_164319283.1">
    <property type="nucleotide sequence ID" value="NZ_JAAGLU010000027.1"/>
</dbReference>
<dbReference type="EMBL" id="JAAGLU010000027">
    <property type="protein sequence ID" value="NEC89891.1"/>
    <property type="molecule type" value="Genomic_DNA"/>
</dbReference>
<feature type="compositionally biased region" description="Pro residues" evidence="1">
    <location>
        <begin position="373"/>
        <end position="384"/>
    </location>
</feature>
<feature type="compositionally biased region" description="Low complexity" evidence="1">
    <location>
        <begin position="311"/>
        <end position="320"/>
    </location>
</feature>